<proteinExistence type="predicted"/>
<evidence type="ECO:0000256" key="1">
    <source>
        <dbReference type="SAM" id="SignalP"/>
    </source>
</evidence>
<name>A0A345ZCS6_9BACT</name>
<feature type="signal peptide" evidence="1">
    <location>
        <begin position="1"/>
        <end position="18"/>
    </location>
</feature>
<evidence type="ECO:0000313" key="3">
    <source>
        <dbReference type="Proteomes" id="UP000254834"/>
    </source>
</evidence>
<dbReference type="Proteomes" id="UP000254834">
    <property type="component" value="Chromosome"/>
</dbReference>
<feature type="chain" id="PRO_5016624839" evidence="1">
    <location>
        <begin position="19"/>
        <end position="146"/>
    </location>
</feature>
<protein>
    <submittedName>
        <fullName evidence="2">Uncharacterized protein</fullName>
    </submittedName>
</protein>
<accession>A0A345ZCS6</accession>
<organism evidence="2 3">
    <name type="scientific">Candidatus Chromulinivorax destructor</name>
    <dbReference type="NCBI Taxonomy" id="2066483"/>
    <lineage>
        <taxon>Bacteria</taxon>
        <taxon>Candidatus Babelota</taxon>
        <taxon>Candidatus Babeliae</taxon>
        <taxon>Candidatus Babeliales</taxon>
        <taxon>Candidatus Chromulinivoraceae</taxon>
        <taxon>Candidatus Chromulinivorax</taxon>
    </lineage>
</organism>
<reference evidence="2 3" key="1">
    <citation type="submission" date="2017-12" db="EMBL/GenBank/DDBJ databases">
        <title>Chromulinavorax destructans is a abundant pathogen of dominant heterotrophic picoflagllates.</title>
        <authorList>
            <person name="Deeg C.M."/>
            <person name="Zimmer M."/>
            <person name="Suttle C.A."/>
        </authorList>
    </citation>
    <scope>NUCLEOTIDE SEQUENCE [LARGE SCALE GENOMIC DNA]</scope>
    <source>
        <strain evidence="2 3">SeV1</strain>
    </source>
</reference>
<sequence>MKNVIKKIAMLSMLVSIAGNTSLLMSSQINDKQKVQLENLANYLSKEFATLAQDAQLSDALKTEYKDVTAAVTNFLASLKTGATYDNDKKLSLSNQLEAFYKHLMNDSQYQQYSKSNQAIVSNLSRLVYFVDREFNEIKKSSDCKN</sequence>
<evidence type="ECO:0000313" key="2">
    <source>
        <dbReference type="EMBL" id="AXK61093.1"/>
    </source>
</evidence>
<dbReference type="AlphaFoldDB" id="A0A345ZCS6"/>
<dbReference type="KEGG" id="cdes:C0J27_05170"/>
<gene>
    <name evidence="2" type="ORF">C0J27_05170</name>
</gene>
<dbReference type="EMBL" id="CP025544">
    <property type="protein sequence ID" value="AXK61093.1"/>
    <property type="molecule type" value="Genomic_DNA"/>
</dbReference>
<dbReference type="RefSeq" id="WP_115586108.1">
    <property type="nucleotide sequence ID" value="NZ_CP025544.1"/>
</dbReference>
<keyword evidence="3" id="KW-1185">Reference proteome</keyword>
<keyword evidence="1" id="KW-0732">Signal</keyword>